<evidence type="ECO:0000313" key="4">
    <source>
        <dbReference type="Proteomes" id="UP000198417"/>
    </source>
</evidence>
<gene>
    <name evidence="3" type="ORF">SAMN06265370_11339</name>
</gene>
<accession>A0A238XVS7</accession>
<evidence type="ECO:0000313" key="3">
    <source>
        <dbReference type="EMBL" id="SNR62543.1"/>
    </source>
</evidence>
<sequence length="165" mass="17580">MRFAAPASGRGARAAHQLKRRRFLTAGAACLALCAAPAFAQTAQDQIISQLQEQGFAQIRVSRTWLGRVRILARGQQGAREIILDPGTGTILRDYLDRDDRRSSGSGNSGSGNSGNSDRDGSNGSGSNDDDDRDDDKGGSDKDDSDDDKDDDDNGSDDDDGKDDD</sequence>
<dbReference type="AlphaFoldDB" id="A0A238XVS7"/>
<name>A0A238XVS7_9RHOB</name>
<proteinExistence type="predicted"/>
<protein>
    <recommendedName>
        <fullName evidence="5">Peptidase propeptide and YPEB domain-containing protein</fullName>
    </recommendedName>
</protein>
<feature type="region of interest" description="Disordered" evidence="1">
    <location>
        <begin position="94"/>
        <end position="165"/>
    </location>
</feature>
<evidence type="ECO:0008006" key="5">
    <source>
        <dbReference type="Google" id="ProtNLM"/>
    </source>
</evidence>
<feature type="chain" id="PRO_5013280431" description="Peptidase propeptide and YPEB domain-containing protein" evidence="2">
    <location>
        <begin position="41"/>
        <end position="165"/>
    </location>
</feature>
<reference evidence="3 4" key="1">
    <citation type="submission" date="2017-06" db="EMBL/GenBank/DDBJ databases">
        <authorList>
            <person name="Kim H.J."/>
            <person name="Triplett B.A."/>
        </authorList>
    </citation>
    <scope>NUCLEOTIDE SEQUENCE [LARGE SCALE GENOMIC DNA]</scope>
    <source>
        <strain evidence="3 4">DSM 29052</strain>
    </source>
</reference>
<feature type="compositionally biased region" description="Acidic residues" evidence="1">
    <location>
        <begin position="143"/>
        <end position="165"/>
    </location>
</feature>
<dbReference type="Proteomes" id="UP000198417">
    <property type="component" value="Unassembled WGS sequence"/>
</dbReference>
<evidence type="ECO:0000256" key="2">
    <source>
        <dbReference type="SAM" id="SignalP"/>
    </source>
</evidence>
<dbReference type="EMBL" id="FZNN01000013">
    <property type="protein sequence ID" value="SNR62543.1"/>
    <property type="molecule type" value="Genomic_DNA"/>
</dbReference>
<evidence type="ECO:0000256" key="1">
    <source>
        <dbReference type="SAM" id="MobiDB-lite"/>
    </source>
</evidence>
<keyword evidence="4" id="KW-1185">Reference proteome</keyword>
<dbReference type="PROSITE" id="PS51318">
    <property type="entry name" value="TAT"/>
    <property type="match status" value="1"/>
</dbReference>
<feature type="compositionally biased region" description="Basic and acidic residues" evidence="1">
    <location>
        <begin position="94"/>
        <end position="103"/>
    </location>
</feature>
<dbReference type="InterPro" id="IPR006311">
    <property type="entry name" value="TAT_signal"/>
</dbReference>
<keyword evidence="2" id="KW-0732">Signal</keyword>
<feature type="signal peptide" evidence="2">
    <location>
        <begin position="1"/>
        <end position="40"/>
    </location>
</feature>
<organism evidence="3 4">
    <name type="scientific">Puniceibacterium sediminis</name>
    <dbReference type="NCBI Taxonomy" id="1608407"/>
    <lineage>
        <taxon>Bacteria</taxon>
        <taxon>Pseudomonadati</taxon>
        <taxon>Pseudomonadota</taxon>
        <taxon>Alphaproteobacteria</taxon>
        <taxon>Rhodobacterales</taxon>
        <taxon>Paracoccaceae</taxon>
        <taxon>Puniceibacterium</taxon>
    </lineage>
</organism>